<organism evidence="1 2">
    <name type="scientific">Sporormia fimetaria CBS 119925</name>
    <dbReference type="NCBI Taxonomy" id="1340428"/>
    <lineage>
        <taxon>Eukaryota</taxon>
        <taxon>Fungi</taxon>
        <taxon>Dikarya</taxon>
        <taxon>Ascomycota</taxon>
        <taxon>Pezizomycotina</taxon>
        <taxon>Dothideomycetes</taxon>
        <taxon>Pleosporomycetidae</taxon>
        <taxon>Pleosporales</taxon>
        <taxon>Sporormiaceae</taxon>
        <taxon>Sporormia</taxon>
    </lineage>
</organism>
<name>A0A6A6UW60_9PLEO</name>
<dbReference type="Proteomes" id="UP000799440">
    <property type="component" value="Unassembled WGS sequence"/>
</dbReference>
<reference evidence="1" key="1">
    <citation type="journal article" date="2020" name="Stud. Mycol.">
        <title>101 Dothideomycetes genomes: a test case for predicting lifestyles and emergence of pathogens.</title>
        <authorList>
            <person name="Haridas S."/>
            <person name="Albert R."/>
            <person name="Binder M."/>
            <person name="Bloem J."/>
            <person name="Labutti K."/>
            <person name="Salamov A."/>
            <person name="Andreopoulos B."/>
            <person name="Baker S."/>
            <person name="Barry K."/>
            <person name="Bills G."/>
            <person name="Bluhm B."/>
            <person name="Cannon C."/>
            <person name="Castanera R."/>
            <person name="Culley D."/>
            <person name="Daum C."/>
            <person name="Ezra D."/>
            <person name="Gonzalez J."/>
            <person name="Henrissat B."/>
            <person name="Kuo A."/>
            <person name="Liang C."/>
            <person name="Lipzen A."/>
            <person name="Lutzoni F."/>
            <person name="Magnuson J."/>
            <person name="Mondo S."/>
            <person name="Nolan M."/>
            <person name="Ohm R."/>
            <person name="Pangilinan J."/>
            <person name="Park H.-J."/>
            <person name="Ramirez L."/>
            <person name="Alfaro M."/>
            <person name="Sun H."/>
            <person name="Tritt A."/>
            <person name="Yoshinaga Y."/>
            <person name="Zwiers L.-H."/>
            <person name="Turgeon B."/>
            <person name="Goodwin S."/>
            <person name="Spatafora J."/>
            <person name="Crous P."/>
            <person name="Grigoriev I."/>
        </authorList>
    </citation>
    <scope>NUCLEOTIDE SEQUENCE</scope>
    <source>
        <strain evidence="1">CBS 119925</strain>
    </source>
</reference>
<evidence type="ECO:0000313" key="1">
    <source>
        <dbReference type="EMBL" id="KAF2741640.1"/>
    </source>
</evidence>
<protein>
    <submittedName>
        <fullName evidence="1">Uncharacterized protein</fullName>
    </submittedName>
</protein>
<gene>
    <name evidence="1" type="ORF">M011DRAFT_482379</name>
</gene>
<proteinExistence type="predicted"/>
<accession>A0A6A6UW60</accession>
<sequence>MNSLRNFHNEHNSQLPPALHSAFASVQAEDDALGAIESDYERNETNLVEKEWGFAMKEEDFYKTCNRSRGRTTMNLLIQERWRLLLQSLNPSATLRQRFDHLRAVQMRILDADTGRACNPLEPYLGSPADVRLLANYGSVLMQITEHKTKLLEMREALMRLPIPAAMTLIPNCIYAAQERTTQPTEKPRSLFDGSPPDAYYGLPTVERIEEWLFGYMKENALERRRFSLTFKRR</sequence>
<keyword evidence="2" id="KW-1185">Reference proteome</keyword>
<evidence type="ECO:0000313" key="2">
    <source>
        <dbReference type="Proteomes" id="UP000799440"/>
    </source>
</evidence>
<dbReference type="AlphaFoldDB" id="A0A6A6UW60"/>
<dbReference type="OrthoDB" id="3798432at2759"/>
<dbReference type="EMBL" id="MU006640">
    <property type="protein sequence ID" value="KAF2741640.1"/>
    <property type="molecule type" value="Genomic_DNA"/>
</dbReference>